<keyword evidence="6 13" id="KW-0812">Transmembrane</keyword>
<accession>A0A1N7PL37</accession>
<evidence type="ECO:0000256" key="7">
    <source>
        <dbReference type="ARBA" id="ARBA00022833"/>
    </source>
</evidence>
<dbReference type="Gene3D" id="1.10.3470.10">
    <property type="entry name" value="ABC transporter involved in vitamin B12 uptake, BtuC"/>
    <property type="match status" value="1"/>
</dbReference>
<keyword evidence="11 14" id="KW-0472">Membrane</keyword>
<dbReference type="PANTHER" id="PTHR30477:SF23">
    <property type="entry name" value="HIGH-AFFINITY ZINC UPTAKE SYSTEM MEMBRANE PROTEIN ZNUB"/>
    <property type="match status" value="1"/>
</dbReference>
<keyword evidence="10" id="KW-0406">Ion transport</keyword>
<evidence type="ECO:0000256" key="8">
    <source>
        <dbReference type="ARBA" id="ARBA00022906"/>
    </source>
</evidence>
<dbReference type="GO" id="GO:0006829">
    <property type="term" value="P:zinc ion transport"/>
    <property type="evidence" value="ECO:0007669"/>
    <property type="project" value="UniProtKB-KW"/>
</dbReference>
<dbReference type="PANTHER" id="PTHR30477">
    <property type="entry name" value="ABC-TRANSPORTER METAL-BINDING PROTEIN"/>
    <property type="match status" value="1"/>
</dbReference>
<dbReference type="GO" id="GO:0055085">
    <property type="term" value="P:transmembrane transport"/>
    <property type="evidence" value="ECO:0007669"/>
    <property type="project" value="InterPro"/>
</dbReference>
<dbReference type="EMBL" id="FTOH01000010">
    <property type="protein sequence ID" value="SIT11301.1"/>
    <property type="molecule type" value="Genomic_DNA"/>
</dbReference>
<keyword evidence="4 13" id="KW-0813">Transport</keyword>
<dbReference type="InterPro" id="IPR001626">
    <property type="entry name" value="ABC_TroCD"/>
</dbReference>
<evidence type="ECO:0000256" key="4">
    <source>
        <dbReference type="ARBA" id="ARBA00022448"/>
    </source>
</evidence>
<keyword evidence="8" id="KW-0864">Zinc transport</keyword>
<proteinExistence type="inferred from homology"/>
<feature type="transmembrane region" description="Helical" evidence="14">
    <location>
        <begin position="6"/>
        <end position="30"/>
    </location>
</feature>
<dbReference type="STRING" id="484498.SAMN05421686_11058"/>
<evidence type="ECO:0000256" key="6">
    <source>
        <dbReference type="ARBA" id="ARBA00022692"/>
    </source>
</evidence>
<evidence type="ECO:0000256" key="5">
    <source>
        <dbReference type="ARBA" id="ARBA00022475"/>
    </source>
</evidence>
<dbReference type="RefSeq" id="WP_076517334.1">
    <property type="nucleotide sequence ID" value="NZ_FTOH01000010.1"/>
</dbReference>
<dbReference type="CDD" id="cd06550">
    <property type="entry name" value="TM_ABC_iron-siderophores_like"/>
    <property type="match status" value="1"/>
</dbReference>
<feature type="transmembrane region" description="Helical" evidence="14">
    <location>
        <begin position="61"/>
        <end position="81"/>
    </location>
</feature>
<dbReference type="AlphaFoldDB" id="A0A1N7PL37"/>
<protein>
    <recommendedName>
        <fullName evidence="12">High-affinity zinc uptake system membrane protein ZnuB</fullName>
    </recommendedName>
</protein>
<keyword evidence="16" id="KW-1185">Reference proteome</keyword>
<organism evidence="15 16">
    <name type="scientific">Thalassolituus maritimus</name>
    <dbReference type="NCBI Taxonomy" id="484498"/>
    <lineage>
        <taxon>Bacteria</taxon>
        <taxon>Pseudomonadati</taxon>
        <taxon>Pseudomonadota</taxon>
        <taxon>Gammaproteobacteria</taxon>
        <taxon>Oceanospirillales</taxon>
        <taxon>Oceanospirillaceae</taxon>
        <taxon>Thalassolituus</taxon>
    </lineage>
</organism>
<evidence type="ECO:0000256" key="13">
    <source>
        <dbReference type="RuleBase" id="RU003943"/>
    </source>
</evidence>
<evidence type="ECO:0000256" key="12">
    <source>
        <dbReference type="ARBA" id="ARBA00040080"/>
    </source>
</evidence>
<feature type="transmembrane region" description="Helical" evidence="14">
    <location>
        <begin position="193"/>
        <end position="210"/>
    </location>
</feature>
<sequence>MIDGLQTWWLMPLVAGLLLAVSAGPLGSFVVWRRMAFFGDTLAHGALLGITFGVLTDLDPTLALVVGSASLALILLPLQLASRLSADTLLGIVSHGTLAIGLVALSLADGIRVDLMGYLFGDLLAINEGHVYWLLGSTAITLTLVLCFWNSLLAVTVSPELARIEGRPVLLLDLMLILLLAMTVALAMKVVGILLISALLIMPPAAAHALSKGPRQMAAIASVVGIVSVLLGMWASFRWDTPAGPSIVVTAMLLFVVSLTFRRKR</sequence>
<dbReference type="Pfam" id="PF00950">
    <property type="entry name" value="ABC-3"/>
    <property type="match status" value="1"/>
</dbReference>
<reference evidence="16" key="1">
    <citation type="submission" date="2017-01" db="EMBL/GenBank/DDBJ databases">
        <authorList>
            <person name="Varghese N."/>
            <person name="Submissions S."/>
        </authorList>
    </citation>
    <scope>NUCLEOTIDE SEQUENCE [LARGE SCALE GENOMIC DNA]</scope>
    <source>
        <strain evidence="16">DSM 24913</strain>
    </source>
</reference>
<evidence type="ECO:0000256" key="14">
    <source>
        <dbReference type="SAM" id="Phobius"/>
    </source>
</evidence>
<dbReference type="OrthoDB" id="9783937at2"/>
<feature type="transmembrane region" description="Helical" evidence="14">
    <location>
        <begin position="131"/>
        <end position="157"/>
    </location>
</feature>
<keyword evidence="9 14" id="KW-1133">Transmembrane helix</keyword>
<feature type="transmembrane region" description="Helical" evidence="14">
    <location>
        <begin position="169"/>
        <end position="187"/>
    </location>
</feature>
<evidence type="ECO:0000256" key="1">
    <source>
        <dbReference type="ARBA" id="ARBA00002313"/>
    </source>
</evidence>
<dbReference type="InterPro" id="IPR037294">
    <property type="entry name" value="ABC_BtuC-like"/>
</dbReference>
<comment type="function">
    <text evidence="1">Involved in the high-affinity zinc uptake transport system.</text>
</comment>
<evidence type="ECO:0000313" key="16">
    <source>
        <dbReference type="Proteomes" id="UP000185639"/>
    </source>
</evidence>
<feature type="transmembrane region" description="Helical" evidence="14">
    <location>
        <begin position="37"/>
        <end position="55"/>
    </location>
</feature>
<dbReference type="Proteomes" id="UP000185639">
    <property type="component" value="Unassembled WGS sequence"/>
</dbReference>
<name>A0A1N7PL37_9GAMM</name>
<comment type="subcellular location">
    <subcellularLocation>
        <location evidence="2 13">Cell membrane</location>
        <topology evidence="2 13">Multi-pass membrane protein</topology>
    </subcellularLocation>
</comment>
<dbReference type="GO" id="GO:0010043">
    <property type="term" value="P:response to zinc ion"/>
    <property type="evidence" value="ECO:0007669"/>
    <property type="project" value="TreeGrafter"/>
</dbReference>
<keyword evidence="7" id="KW-0862">Zinc</keyword>
<dbReference type="SUPFAM" id="SSF81345">
    <property type="entry name" value="ABC transporter involved in vitamin B12 uptake, BtuC"/>
    <property type="match status" value="1"/>
</dbReference>
<evidence type="ECO:0000256" key="9">
    <source>
        <dbReference type="ARBA" id="ARBA00022989"/>
    </source>
</evidence>
<gene>
    <name evidence="15" type="ORF">SAMN05421686_11058</name>
</gene>
<evidence type="ECO:0000256" key="3">
    <source>
        <dbReference type="ARBA" id="ARBA00008034"/>
    </source>
</evidence>
<comment type="similarity">
    <text evidence="3 13">Belongs to the ABC-3 integral membrane protein family.</text>
</comment>
<keyword evidence="5" id="KW-1003">Cell membrane</keyword>
<evidence type="ECO:0000256" key="10">
    <source>
        <dbReference type="ARBA" id="ARBA00023065"/>
    </source>
</evidence>
<dbReference type="GO" id="GO:0043190">
    <property type="term" value="C:ATP-binding cassette (ABC) transporter complex"/>
    <property type="evidence" value="ECO:0007669"/>
    <property type="project" value="InterPro"/>
</dbReference>
<evidence type="ECO:0000256" key="11">
    <source>
        <dbReference type="ARBA" id="ARBA00023136"/>
    </source>
</evidence>
<feature type="transmembrane region" description="Helical" evidence="14">
    <location>
        <begin position="217"/>
        <end position="237"/>
    </location>
</feature>
<evidence type="ECO:0000256" key="2">
    <source>
        <dbReference type="ARBA" id="ARBA00004651"/>
    </source>
</evidence>
<feature type="transmembrane region" description="Helical" evidence="14">
    <location>
        <begin position="243"/>
        <end position="261"/>
    </location>
</feature>
<feature type="transmembrane region" description="Helical" evidence="14">
    <location>
        <begin position="88"/>
        <end position="111"/>
    </location>
</feature>
<evidence type="ECO:0000313" key="15">
    <source>
        <dbReference type="EMBL" id="SIT11301.1"/>
    </source>
</evidence>